<accession>A0A1F2PEV4</accession>
<dbReference type="EMBL" id="LKEU01000041">
    <property type="protein sequence ID" value="OFV69402.1"/>
    <property type="molecule type" value="Genomic_DNA"/>
</dbReference>
<comment type="caution">
    <text evidence="1">The sequence shown here is derived from an EMBL/GenBank/DDBJ whole genome shotgun (WGS) entry which is preliminary data.</text>
</comment>
<protein>
    <submittedName>
        <fullName evidence="1">Phage gp6-like head-tail connector protein</fullName>
    </submittedName>
</protein>
<dbReference type="Proteomes" id="UP000176244">
    <property type="component" value="Unassembled WGS sequence"/>
</dbReference>
<name>A0A1F2PEV4_9FIRM</name>
<dbReference type="STRING" id="52694.ACWI_31290"/>
<reference evidence="1 2" key="1">
    <citation type="submission" date="2015-09" db="EMBL/GenBank/DDBJ databases">
        <title>Genome sequence of Acetobacterium wieringae DSM 1911.</title>
        <authorList>
            <person name="Poehlein A."/>
            <person name="Bengelsdorf F.R."/>
            <person name="Schiel-Bengelsdorf B."/>
            <person name="Duerre P."/>
            <person name="Daniel R."/>
        </authorList>
    </citation>
    <scope>NUCLEOTIDE SEQUENCE [LARGE SCALE GENOMIC DNA]</scope>
    <source>
        <strain evidence="1 2">DSM 1911</strain>
    </source>
</reference>
<proteinExistence type="predicted"/>
<dbReference type="RefSeq" id="WP_242871635.1">
    <property type="nucleotide sequence ID" value="NZ_LKEU01000041.1"/>
</dbReference>
<sequence>MDLASGKISLQEVKDYLRIDYDDDDDYISDLIDVSDFYIDKAVGSSYKSFPAYEKIGILVQKKIIKDMYDERSTTVSEQTRQSTIVTTIFEHLESAQWET</sequence>
<dbReference type="InterPro" id="IPR006450">
    <property type="entry name" value="Phage_HK97_gp6-like"/>
</dbReference>
<organism evidence="1 2">
    <name type="scientific">Acetobacterium wieringae</name>
    <dbReference type="NCBI Taxonomy" id="52694"/>
    <lineage>
        <taxon>Bacteria</taxon>
        <taxon>Bacillati</taxon>
        <taxon>Bacillota</taxon>
        <taxon>Clostridia</taxon>
        <taxon>Eubacteriales</taxon>
        <taxon>Eubacteriaceae</taxon>
        <taxon>Acetobacterium</taxon>
    </lineage>
</organism>
<dbReference type="AlphaFoldDB" id="A0A1F2PEV4"/>
<evidence type="ECO:0000313" key="1">
    <source>
        <dbReference type="EMBL" id="OFV69402.1"/>
    </source>
</evidence>
<dbReference type="NCBIfam" id="TIGR01560">
    <property type="entry name" value="put_DNA_pack"/>
    <property type="match status" value="1"/>
</dbReference>
<dbReference type="InterPro" id="IPR021146">
    <property type="entry name" value="Phage_gp6-like_head-tail"/>
</dbReference>
<gene>
    <name evidence="1" type="ORF">ACWI_31290</name>
</gene>
<evidence type="ECO:0000313" key="2">
    <source>
        <dbReference type="Proteomes" id="UP000176244"/>
    </source>
</evidence>
<dbReference type="Pfam" id="PF05135">
    <property type="entry name" value="Phage_connect_1"/>
    <property type="match status" value="1"/>
</dbReference>
<dbReference type="Gene3D" id="1.10.3230.30">
    <property type="entry name" value="Phage gp6-like head-tail connector protein"/>
    <property type="match status" value="1"/>
</dbReference>